<dbReference type="SUPFAM" id="SSF46785">
    <property type="entry name" value="Winged helix' DNA-binding domain"/>
    <property type="match status" value="1"/>
</dbReference>
<comment type="caution">
    <text evidence="2">The sequence shown here is derived from an EMBL/GenBank/DDBJ whole genome shotgun (WGS) entry which is preliminary data.</text>
</comment>
<feature type="domain" description="Csa3 N-terminal" evidence="1">
    <location>
        <begin position="3"/>
        <end position="120"/>
    </location>
</feature>
<name>A0AAE3FMZ5_9CREN</name>
<evidence type="ECO:0000259" key="1">
    <source>
        <dbReference type="Pfam" id="PF22662"/>
    </source>
</evidence>
<dbReference type="InterPro" id="IPR036388">
    <property type="entry name" value="WH-like_DNA-bd_sf"/>
</dbReference>
<dbReference type="Gene3D" id="3.40.50.11700">
    <property type="match status" value="1"/>
</dbReference>
<dbReference type="Gene3D" id="1.10.10.10">
    <property type="entry name" value="Winged helix-like DNA-binding domain superfamily/Winged helix DNA-binding domain"/>
    <property type="match status" value="1"/>
</dbReference>
<accession>A0AAE3FMZ5</accession>
<sequence>MALFISPIGFDEKFLVRAFWRRGKAQIEEVLLVKPKDKNEKAEKALLSFLQLLNEVQVQHKVLEVNPSDFVESVSAIAKELITSKRTSYILNLSSGMRVISLEILTAFLLLGLDAEIEVELENQDGIATWRIRDMLRGEVDVSTDVKILEAVEKGANTISDVARATKYPVATVWRKVNRLADEGYLAKDGDKSLQLTTKGKIFIKLYS</sequence>
<dbReference type="EMBL" id="JZWS02000075">
    <property type="protein sequence ID" value="MCL7344924.1"/>
    <property type="molecule type" value="Genomic_DNA"/>
</dbReference>
<dbReference type="InterPro" id="IPR036390">
    <property type="entry name" value="WH_DNA-bd_sf"/>
</dbReference>
<gene>
    <name evidence="2" type="ORF">TQ35_010175</name>
</gene>
<evidence type="ECO:0000313" key="2">
    <source>
        <dbReference type="EMBL" id="MCL7344924.1"/>
    </source>
</evidence>
<dbReference type="AlphaFoldDB" id="A0AAE3FMZ5"/>
<dbReference type="Pfam" id="PF22662">
    <property type="entry name" value="Csa3_N"/>
    <property type="match status" value="1"/>
</dbReference>
<dbReference type="Pfam" id="PF13412">
    <property type="entry name" value="HTH_24"/>
    <property type="match status" value="1"/>
</dbReference>
<proteinExistence type="predicted"/>
<protein>
    <submittedName>
        <fullName evidence="2">Winged helix-turn-helix transcriptional regulator</fullName>
    </submittedName>
</protein>
<organism evidence="2">
    <name type="scientific">Candidatus Aramenus sulfurataquae</name>
    <dbReference type="NCBI Taxonomy" id="1326980"/>
    <lineage>
        <taxon>Archaea</taxon>
        <taxon>Thermoproteota</taxon>
        <taxon>Thermoprotei</taxon>
        <taxon>Sulfolobales</taxon>
        <taxon>Sulfolobaceae</taxon>
        <taxon>Candidatus Aramenus</taxon>
    </lineage>
</organism>
<reference evidence="2" key="1">
    <citation type="submission" date="2022-05" db="EMBL/GenBank/DDBJ databases">
        <title>Metagenome Sequencing of an Archaeal-Dominated Microbial Community from a Hot Spring at the Los Azufres Geothermal Field, Mexico.</title>
        <authorList>
            <person name="Marin-Paredes R."/>
            <person name="Martinez-Romero E."/>
            <person name="Servin-Garciduenas L.E."/>
        </authorList>
    </citation>
    <scope>NUCLEOTIDE SEQUENCE</scope>
    <source>
        <strain evidence="2">AZ1-454</strain>
    </source>
</reference>
<dbReference type="InterPro" id="IPR054588">
    <property type="entry name" value="Csa3_N"/>
</dbReference>